<feature type="domain" description="Membrane insertase YidC/Oxa/ALB C-terminal" evidence="19">
    <location>
        <begin position="24"/>
        <end position="241"/>
    </location>
</feature>
<keyword evidence="6 16" id="KW-0812">Transmembrane</keyword>
<keyword evidence="5" id="KW-1003">Cell membrane</keyword>
<keyword evidence="7" id="KW-0653">Protein transport</keyword>
<comment type="subcellular location">
    <subcellularLocation>
        <location evidence="1">Cell membrane</location>
        <topology evidence="1">Multi-pass membrane protein</topology>
    </subcellularLocation>
    <subcellularLocation>
        <location evidence="16">Membrane</location>
        <topology evidence="16">Multi-pass membrane protein</topology>
    </subcellularLocation>
</comment>
<keyword evidence="4" id="KW-0813">Transport</keyword>
<feature type="transmembrane region" description="Helical" evidence="18">
    <location>
        <begin position="22"/>
        <end position="44"/>
    </location>
</feature>
<keyword evidence="8 18" id="KW-1133">Transmembrane helix</keyword>
<dbReference type="GO" id="GO:0032977">
    <property type="term" value="F:membrane insertase activity"/>
    <property type="evidence" value="ECO:0007669"/>
    <property type="project" value="InterPro"/>
</dbReference>
<dbReference type="GO" id="GO:0015031">
    <property type="term" value="P:protein transport"/>
    <property type="evidence" value="ECO:0007669"/>
    <property type="project" value="UniProtKB-KW"/>
</dbReference>
<evidence type="ECO:0000256" key="14">
    <source>
        <dbReference type="ARBA" id="ARBA00033245"/>
    </source>
</evidence>
<dbReference type="PANTHER" id="PTHR12428">
    <property type="entry name" value="OXA1"/>
    <property type="match status" value="1"/>
</dbReference>
<dbReference type="Pfam" id="PF02096">
    <property type="entry name" value="60KD_IMP"/>
    <property type="match status" value="1"/>
</dbReference>
<evidence type="ECO:0000256" key="7">
    <source>
        <dbReference type="ARBA" id="ARBA00022927"/>
    </source>
</evidence>
<dbReference type="InterPro" id="IPR001708">
    <property type="entry name" value="YidC/ALB3/OXA1/COX18"/>
</dbReference>
<evidence type="ECO:0000256" key="5">
    <source>
        <dbReference type="ARBA" id="ARBA00022475"/>
    </source>
</evidence>
<dbReference type="InterPro" id="IPR028055">
    <property type="entry name" value="YidC/Oxa/ALB_C"/>
</dbReference>
<evidence type="ECO:0000259" key="19">
    <source>
        <dbReference type="Pfam" id="PF02096"/>
    </source>
</evidence>
<keyword evidence="21" id="KW-1185">Reference proteome</keyword>
<proteinExistence type="inferred from homology"/>
<evidence type="ECO:0000256" key="10">
    <source>
        <dbReference type="ARBA" id="ARBA00023186"/>
    </source>
</evidence>
<feature type="transmembrane region" description="Helical" evidence="18">
    <location>
        <begin position="90"/>
        <end position="110"/>
    </location>
</feature>
<evidence type="ECO:0000313" key="20">
    <source>
        <dbReference type="EMBL" id="QGG96899.1"/>
    </source>
</evidence>
<dbReference type="InterPro" id="IPR047196">
    <property type="entry name" value="YidC_ALB_C"/>
</dbReference>
<dbReference type="GO" id="GO:0051205">
    <property type="term" value="P:protein insertion into membrane"/>
    <property type="evidence" value="ECO:0007669"/>
    <property type="project" value="TreeGrafter"/>
</dbReference>
<evidence type="ECO:0000256" key="9">
    <source>
        <dbReference type="ARBA" id="ARBA00023136"/>
    </source>
</evidence>
<protein>
    <recommendedName>
        <fullName evidence="3">Membrane protein insertase YidC</fullName>
    </recommendedName>
    <alternativeName>
        <fullName evidence="15">Foldase YidC</fullName>
    </alternativeName>
    <alternativeName>
        <fullName evidence="14">Membrane integrase YidC</fullName>
    </alternativeName>
    <alternativeName>
        <fullName evidence="13">Membrane protein YidC</fullName>
    </alternativeName>
</protein>
<dbReference type="CDD" id="cd20070">
    <property type="entry name" value="5TM_YidC_Alb3"/>
    <property type="match status" value="1"/>
</dbReference>
<feature type="region of interest" description="Disordered" evidence="17">
    <location>
        <begin position="259"/>
        <end position="336"/>
    </location>
</feature>
<keyword evidence="10" id="KW-0143">Chaperone</keyword>
<evidence type="ECO:0000256" key="16">
    <source>
        <dbReference type="RuleBase" id="RU003945"/>
    </source>
</evidence>
<comment type="similarity">
    <text evidence="2">Belongs to the OXA1/ALB3/YidC family. Type 1 subfamily.</text>
</comment>
<evidence type="ECO:0000256" key="18">
    <source>
        <dbReference type="SAM" id="Phobius"/>
    </source>
</evidence>
<dbReference type="NCBIfam" id="TIGR03592">
    <property type="entry name" value="yidC_oxa1_cterm"/>
    <property type="match status" value="1"/>
</dbReference>
<name>A0A5Q2RJE2_9ACTN</name>
<organism evidence="20 21">
    <name type="scientific">Actinomarinicola tropica</name>
    <dbReference type="NCBI Taxonomy" id="2789776"/>
    <lineage>
        <taxon>Bacteria</taxon>
        <taxon>Bacillati</taxon>
        <taxon>Actinomycetota</taxon>
        <taxon>Acidimicrobiia</taxon>
        <taxon>Acidimicrobiales</taxon>
        <taxon>Iamiaceae</taxon>
        <taxon>Actinomarinicola</taxon>
    </lineage>
</organism>
<feature type="compositionally biased region" description="Basic and acidic residues" evidence="17">
    <location>
        <begin position="276"/>
        <end position="298"/>
    </location>
</feature>
<comment type="subunit">
    <text evidence="12">Interacts with the Sec translocase complex via SecD. Specifically interacts with transmembrane segments of nascent integral membrane proteins during membrane integration.</text>
</comment>
<gene>
    <name evidence="20" type="primary">yidC</name>
    <name evidence="20" type="ORF">GH723_18325</name>
</gene>
<comment type="function">
    <text evidence="11">Required for the insertion and/or proper folding and/or complex formation of integral membrane proteins into the membrane. Involved in integration of membrane proteins that insert both dependently and independently of the Sec translocase complex, as well as at least some lipoproteins. Aids folding of multispanning membrane proteins.</text>
</comment>
<evidence type="ECO:0000256" key="8">
    <source>
        <dbReference type="ARBA" id="ARBA00022989"/>
    </source>
</evidence>
<evidence type="ECO:0000256" key="15">
    <source>
        <dbReference type="ARBA" id="ARBA00033342"/>
    </source>
</evidence>
<evidence type="ECO:0000256" key="2">
    <source>
        <dbReference type="ARBA" id="ARBA00010527"/>
    </source>
</evidence>
<evidence type="ECO:0000256" key="13">
    <source>
        <dbReference type="ARBA" id="ARBA00031538"/>
    </source>
</evidence>
<evidence type="ECO:0000256" key="6">
    <source>
        <dbReference type="ARBA" id="ARBA00022692"/>
    </source>
</evidence>
<evidence type="ECO:0000256" key="4">
    <source>
        <dbReference type="ARBA" id="ARBA00022448"/>
    </source>
</evidence>
<dbReference type="EMBL" id="CP045851">
    <property type="protein sequence ID" value="QGG96899.1"/>
    <property type="molecule type" value="Genomic_DNA"/>
</dbReference>
<sequence>MFDVFFDAIAGLLALFYEIPGIGYGGAIALLTIVVMVLVTPLTLKGTRSMMTMQALAPEMKRIQQQYADDRVKMNEELLAFYKENQINPVGGCLPLLLQMPVFIILYQVINGLTRRGADGTFDPKYLSEDSALYQALHGSTEMLSLGIDLSESAANALQDSFVHGLPYIAMIIAVAASSYIQQKQISGRNPNAEMPQQQKILLRVMPIFFAFISFNFAAALVVYFLVSNLYRIGQQAYISRTLYGPDSVLAQRAREASIEATATEKPAKPAKRTKAKDATASKDARSSKETRSGKDDAGTTGPKKARPTSGRVTPPKSAGGPSRGTPPQRRKKKRS</sequence>
<feature type="transmembrane region" description="Helical" evidence="18">
    <location>
        <begin position="201"/>
        <end position="227"/>
    </location>
</feature>
<dbReference type="RefSeq" id="WP_153761001.1">
    <property type="nucleotide sequence ID" value="NZ_CP045851.1"/>
</dbReference>
<dbReference type="AlphaFoldDB" id="A0A5Q2RJE2"/>
<evidence type="ECO:0000256" key="1">
    <source>
        <dbReference type="ARBA" id="ARBA00004651"/>
    </source>
</evidence>
<reference evidence="20 21" key="1">
    <citation type="submission" date="2019-11" db="EMBL/GenBank/DDBJ databases">
        <authorList>
            <person name="He Y."/>
        </authorList>
    </citation>
    <scope>NUCLEOTIDE SEQUENCE [LARGE SCALE GENOMIC DNA]</scope>
    <source>
        <strain evidence="20 21">SCSIO 58843</strain>
    </source>
</reference>
<dbReference type="Proteomes" id="UP000334019">
    <property type="component" value="Chromosome"/>
</dbReference>
<evidence type="ECO:0000256" key="12">
    <source>
        <dbReference type="ARBA" id="ARBA00026028"/>
    </source>
</evidence>
<evidence type="ECO:0000256" key="17">
    <source>
        <dbReference type="SAM" id="MobiDB-lite"/>
    </source>
</evidence>
<dbReference type="GO" id="GO:0005886">
    <property type="term" value="C:plasma membrane"/>
    <property type="evidence" value="ECO:0007669"/>
    <property type="project" value="UniProtKB-SubCell"/>
</dbReference>
<dbReference type="KEGG" id="atq:GH723_18325"/>
<accession>A0A5Q2RJE2</accession>
<evidence type="ECO:0000256" key="11">
    <source>
        <dbReference type="ARBA" id="ARBA00025034"/>
    </source>
</evidence>
<evidence type="ECO:0000256" key="3">
    <source>
        <dbReference type="ARBA" id="ARBA00015325"/>
    </source>
</evidence>
<feature type="transmembrane region" description="Helical" evidence="18">
    <location>
        <begin position="162"/>
        <end position="181"/>
    </location>
</feature>
<keyword evidence="9 18" id="KW-0472">Membrane</keyword>
<evidence type="ECO:0000313" key="21">
    <source>
        <dbReference type="Proteomes" id="UP000334019"/>
    </source>
</evidence>
<dbReference type="PANTHER" id="PTHR12428:SF65">
    <property type="entry name" value="CYTOCHROME C OXIDASE ASSEMBLY PROTEIN COX18, MITOCHONDRIAL"/>
    <property type="match status" value="1"/>
</dbReference>